<protein>
    <submittedName>
        <fullName evidence="2">Uncharacterized protein</fullName>
    </submittedName>
</protein>
<accession>A0A1G2APR5</accession>
<dbReference type="EMBL" id="MHKB01000013">
    <property type="protein sequence ID" value="OGY78635.1"/>
    <property type="molecule type" value="Genomic_DNA"/>
</dbReference>
<dbReference type="AlphaFoldDB" id="A0A1G2APR5"/>
<gene>
    <name evidence="2" type="ORF">A3B74_04630</name>
</gene>
<comment type="caution">
    <text evidence="2">The sequence shown here is derived from an EMBL/GenBank/DDBJ whole genome shotgun (WGS) entry which is preliminary data.</text>
</comment>
<keyword evidence="1" id="KW-0812">Transmembrane</keyword>
<proteinExistence type="predicted"/>
<dbReference type="STRING" id="1798540.A3B74_04630"/>
<sequence>MKKNKTKSRNDKILSRVLYFSAPIIIFILLLLGIFIFLEYQTKKTTSSEYDPMYYCKQDSDCVLMPGGCSVINKKYYKEPEGIVIDCLWGAVPKCKDNLCVADPSVELE</sequence>
<keyword evidence="1" id="KW-0472">Membrane</keyword>
<keyword evidence="1" id="KW-1133">Transmembrane helix</keyword>
<name>A0A1G2APR5_9BACT</name>
<reference evidence="2 3" key="1">
    <citation type="journal article" date="2016" name="Nat. Commun.">
        <title>Thousands of microbial genomes shed light on interconnected biogeochemical processes in an aquifer system.</title>
        <authorList>
            <person name="Anantharaman K."/>
            <person name="Brown C.T."/>
            <person name="Hug L.A."/>
            <person name="Sharon I."/>
            <person name="Castelle C.J."/>
            <person name="Probst A.J."/>
            <person name="Thomas B.C."/>
            <person name="Singh A."/>
            <person name="Wilkins M.J."/>
            <person name="Karaoz U."/>
            <person name="Brodie E.L."/>
            <person name="Williams K.H."/>
            <person name="Hubbard S.S."/>
            <person name="Banfield J.F."/>
        </authorList>
    </citation>
    <scope>NUCLEOTIDE SEQUENCE [LARGE SCALE GENOMIC DNA]</scope>
</reference>
<evidence type="ECO:0000256" key="1">
    <source>
        <dbReference type="SAM" id="Phobius"/>
    </source>
</evidence>
<organism evidence="2 3">
    <name type="scientific">Candidatus Kerfeldbacteria bacterium RIFCSPHIGHO2_02_FULL_42_14</name>
    <dbReference type="NCBI Taxonomy" id="1798540"/>
    <lineage>
        <taxon>Bacteria</taxon>
        <taxon>Candidatus Kerfeldiibacteriota</taxon>
    </lineage>
</organism>
<dbReference type="Proteomes" id="UP000177165">
    <property type="component" value="Unassembled WGS sequence"/>
</dbReference>
<evidence type="ECO:0000313" key="2">
    <source>
        <dbReference type="EMBL" id="OGY78635.1"/>
    </source>
</evidence>
<evidence type="ECO:0000313" key="3">
    <source>
        <dbReference type="Proteomes" id="UP000177165"/>
    </source>
</evidence>
<feature type="transmembrane region" description="Helical" evidence="1">
    <location>
        <begin position="20"/>
        <end position="38"/>
    </location>
</feature>